<dbReference type="EMBL" id="AP019297">
    <property type="protein sequence ID" value="BBG93936.1"/>
    <property type="molecule type" value="Genomic_DNA"/>
</dbReference>
<evidence type="ECO:0000256" key="3">
    <source>
        <dbReference type="ARBA" id="ARBA00023315"/>
    </source>
</evidence>
<dbReference type="Pfam" id="PF02458">
    <property type="entry name" value="Transferase"/>
    <property type="match status" value="1"/>
</dbReference>
<protein>
    <submittedName>
        <fullName evidence="4">HXXXD-type acyl-transferase family protein</fullName>
    </submittedName>
</protein>
<proteinExistence type="inferred from homology"/>
<name>A0A4Y1QQ19_PRUDU</name>
<keyword evidence="3" id="KW-0012">Acyltransferase</keyword>
<reference evidence="4" key="1">
    <citation type="journal article" date="2019" name="Science">
        <title>Mutation of a bHLH transcription factor allowed almond domestication.</title>
        <authorList>
            <person name="Sanchez-Perez R."/>
            <person name="Pavan S."/>
            <person name="Mazzeo R."/>
            <person name="Moldovan C."/>
            <person name="Aiese Cigliano R."/>
            <person name="Del Cueto J."/>
            <person name="Ricciardi F."/>
            <person name="Lotti C."/>
            <person name="Ricciardi L."/>
            <person name="Dicenta F."/>
            <person name="Lopez-Marques R.L."/>
            <person name="Lindberg Moller B."/>
        </authorList>
    </citation>
    <scope>NUCLEOTIDE SEQUENCE</scope>
</reference>
<keyword evidence="2 4" id="KW-0808">Transferase</keyword>
<dbReference type="PANTHER" id="PTHR31623:SF122">
    <property type="entry name" value="HXXXD-TYPE ACYL-TRANSFERASE FAMILY PROTEIN"/>
    <property type="match status" value="1"/>
</dbReference>
<accession>A0A4Y1QQ19</accession>
<dbReference type="PANTHER" id="PTHR31623">
    <property type="entry name" value="F21J9.9"/>
    <property type="match status" value="1"/>
</dbReference>
<dbReference type="Gene3D" id="3.30.559.10">
    <property type="entry name" value="Chloramphenicol acetyltransferase-like domain"/>
    <property type="match status" value="2"/>
</dbReference>
<dbReference type="InterPro" id="IPR023213">
    <property type="entry name" value="CAT-like_dom_sf"/>
</dbReference>
<dbReference type="AlphaFoldDB" id="A0A4Y1QQ19"/>
<gene>
    <name evidence="4" type="ORF">Prudu_002094</name>
</gene>
<evidence type="ECO:0000256" key="2">
    <source>
        <dbReference type="ARBA" id="ARBA00022679"/>
    </source>
</evidence>
<evidence type="ECO:0000256" key="1">
    <source>
        <dbReference type="ARBA" id="ARBA00009861"/>
    </source>
</evidence>
<comment type="similarity">
    <text evidence="1">Belongs to the plant acyltransferase family.</text>
</comment>
<evidence type="ECO:0000313" key="4">
    <source>
        <dbReference type="EMBL" id="BBG93936.1"/>
    </source>
</evidence>
<sequence>MAQEMKIEIVKKETIKPSSPTPHNLRSFKLSLLDQLSPVAYGPLVLFYPNNVSEVTLTEERSHQLKKSLSEALTRFYPLAGRIKDNLFIECNDEGAVYVEARVNALLSNFLDQPNLEILKLLLPIKVESPEAATGCLLLVQASFFECGGLAIGVCMSHKLADASTLSTFIKVWAATALGLGHTVVPDFSAATRYPPRDFSAQSPAAAMEMKIVKRVTKRFVFDGPKMRALKAKVTSGSVQRPTRVEAVTGLIWNCARKASKLSSGISKLSMVSQSVNIRKRVVPRLPQTSIGNLVGYYTAMAEESGIELNSMELVSRLRKGMVEFNEIHSKRLQGDIVFEAICEYFKEIENIMRRDDINLFICTSLCNFGIYEIDFGWGKPIWVNIPFDILKNFASLIDTKEGDGVDAWISLSEEDMALFERDPELLAFASLNPNVFGPVTRRSSL</sequence>
<organism evidence="4">
    <name type="scientific">Prunus dulcis</name>
    <name type="common">Almond</name>
    <name type="synonym">Amygdalus dulcis</name>
    <dbReference type="NCBI Taxonomy" id="3755"/>
    <lineage>
        <taxon>Eukaryota</taxon>
        <taxon>Viridiplantae</taxon>
        <taxon>Streptophyta</taxon>
        <taxon>Embryophyta</taxon>
        <taxon>Tracheophyta</taxon>
        <taxon>Spermatophyta</taxon>
        <taxon>Magnoliopsida</taxon>
        <taxon>eudicotyledons</taxon>
        <taxon>Gunneridae</taxon>
        <taxon>Pentapetalae</taxon>
        <taxon>rosids</taxon>
        <taxon>fabids</taxon>
        <taxon>Rosales</taxon>
        <taxon>Rosaceae</taxon>
        <taxon>Amygdaloideae</taxon>
        <taxon>Amygdaleae</taxon>
        <taxon>Prunus</taxon>
    </lineage>
</organism>
<dbReference type="GO" id="GO:0016746">
    <property type="term" value="F:acyltransferase activity"/>
    <property type="evidence" value="ECO:0007669"/>
    <property type="project" value="UniProtKB-KW"/>
</dbReference>